<accession>A0A0G4GE16</accession>
<dbReference type="Proteomes" id="UP000041254">
    <property type="component" value="Unassembled WGS sequence"/>
</dbReference>
<evidence type="ECO:0000313" key="2">
    <source>
        <dbReference type="EMBL" id="CEM27643.1"/>
    </source>
</evidence>
<evidence type="ECO:0000256" key="1">
    <source>
        <dbReference type="SAM" id="MobiDB-lite"/>
    </source>
</evidence>
<feature type="region of interest" description="Disordered" evidence="1">
    <location>
        <begin position="70"/>
        <end position="96"/>
    </location>
</feature>
<protein>
    <submittedName>
        <fullName evidence="2">Uncharacterized protein</fullName>
    </submittedName>
</protein>
<dbReference type="AlphaFoldDB" id="A0A0G4GE16"/>
<feature type="compositionally biased region" description="Polar residues" evidence="1">
    <location>
        <begin position="70"/>
        <end position="87"/>
    </location>
</feature>
<name>A0A0G4GE16_VITBC</name>
<evidence type="ECO:0000313" key="3">
    <source>
        <dbReference type="Proteomes" id="UP000041254"/>
    </source>
</evidence>
<dbReference type="VEuPathDB" id="CryptoDB:Vbra_22247"/>
<proteinExistence type="predicted"/>
<dbReference type="EMBL" id="CDMY01000636">
    <property type="protein sequence ID" value="CEM27643.1"/>
    <property type="molecule type" value="Genomic_DNA"/>
</dbReference>
<reference evidence="2 3" key="1">
    <citation type="submission" date="2014-11" db="EMBL/GenBank/DDBJ databases">
        <authorList>
            <person name="Zhu J."/>
            <person name="Qi W."/>
            <person name="Song R."/>
        </authorList>
    </citation>
    <scope>NUCLEOTIDE SEQUENCE [LARGE SCALE GENOMIC DNA]</scope>
</reference>
<gene>
    <name evidence="2" type="ORF">Vbra_22247</name>
</gene>
<keyword evidence="3" id="KW-1185">Reference proteome</keyword>
<sequence length="175" mass="20476">MATDTQEVYLFREACNFGQWPTARDDRMARLRQLLDRMTRPDLEVDLLKLLENHQYLCERVVMAEEYPRTGTSEQHPTSLFPSSTQKPWRPVPSRPTLLSRMTRRSLEMDLLKLLENHHYLGGKLLKAEESWRRAGDRFAVQRTRLVSPIAMHHTTQSHARAHDLLPHTVLTVQP</sequence>
<dbReference type="InParanoid" id="A0A0G4GE16"/>
<organism evidence="2 3">
    <name type="scientific">Vitrella brassicaformis (strain CCMP3155)</name>
    <dbReference type="NCBI Taxonomy" id="1169540"/>
    <lineage>
        <taxon>Eukaryota</taxon>
        <taxon>Sar</taxon>
        <taxon>Alveolata</taxon>
        <taxon>Colpodellida</taxon>
        <taxon>Vitrellaceae</taxon>
        <taxon>Vitrella</taxon>
    </lineage>
</organism>